<name>A0A0R3UB84_MESCO</name>
<dbReference type="Proteomes" id="UP000267029">
    <property type="component" value="Unassembled WGS sequence"/>
</dbReference>
<reference evidence="3" key="2">
    <citation type="submission" date="2019-11" db="UniProtKB">
        <authorList>
            <consortium name="WormBaseParasite"/>
        </authorList>
    </citation>
    <scope>IDENTIFICATION</scope>
</reference>
<protein>
    <submittedName>
        <fullName evidence="3">4Fe-4S ferredoxin-type domain-containing protein</fullName>
    </submittedName>
</protein>
<accession>A0A0R3UB84</accession>
<proteinExistence type="predicted"/>
<gene>
    <name evidence="1" type="ORF">MCOS_LOCUS4183</name>
</gene>
<organism evidence="1 2">
    <name type="scientific">Mesocestoides corti</name>
    <name type="common">Flatworm</name>
    <dbReference type="NCBI Taxonomy" id="53468"/>
    <lineage>
        <taxon>Eukaryota</taxon>
        <taxon>Metazoa</taxon>
        <taxon>Spiralia</taxon>
        <taxon>Lophotrochozoa</taxon>
        <taxon>Platyhelminthes</taxon>
        <taxon>Cestoda</taxon>
        <taxon>Eucestoda</taxon>
        <taxon>Cyclophyllidea</taxon>
        <taxon>Mesocestoididae</taxon>
        <taxon>Mesocestoides</taxon>
    </lineage>
</organism>
<evidence type="ECO:0000313" key="2">
    <source>
        <dbReference type="Proteomes" id="UP000267029"/>
    </source>
</evidence>
<dbReference type="AlphaFoldDB" id="A0A0R3UB84"/>
<keyword evidence="2" id="KW-1185">Reference proteome</keyword>
<evidence type="ECO:0000313" key="1">
    <source>
        <dbReference type="EMBL" id="VDD78180.1"/>
    </source>
</evidence>
<dbReference type="WBParaSite" id="MCU_012539-RA">
    <property type="protein sequence ID" value="MCU_012539-RA"/>
    <property type="gene ID" value="MCU_012539"/>
</dbReference>
<sequence>MRIPKISFCFEHNASLDLHLELATKQLALKCSKCLTMCPDSRVTCPEQLILVLGHRTNDANSKLADARLEGLRDATVAWRLLMVAWVSAEFKIK</sequence>
<dbReference type="EMBL" id="UXSR01001357">
    <property type="protein sequence ID" value="VDD78180.1"/>
    <property type="molecule type" value="Genomic_DNA"/>
</dbReference>
<evidence type="ECO:0000313" key="3">
    <source>
        <dbReference type="WBParaSite" id="MCU_012539-RA"/>
    </source>
</evidence>
<reference evidence="1 2" key="1">
    <citation type="submission" date="2018-10" db="EMBL/GenBank/DDBJ databases">
        <authorList>
            <consortium name="Pathogen Informatics"/>
        </authorList>
    </citation>
    <scope>NUCLEOTIDE SEQUENCE [LARGE SCALE GENOMIC DNA]</scope>
</reference>